<keyword evidence="3" id="KW-0677">Repeat</keyword>
<sequence length="860" mass="93456">MANHHPSPTMMQMQQQQHQGPPAPPQNVQQGHFNPAQQIASMNEAVWLQIGSFSELLRSPEEAMHAYERALAANPNSTTAMNAIGLLLKGREAFDKALEFFRAIVQIESNNGEAWGNLGHCYLMTENLQKAYDAYQQALVNLRDPKDPMLWYGIGILYDRYGSYDYAEEAFSQVMQIQPEFEKANEIYFRLGIIYKQQSKFAQSLECFKYIVNSPPGPLTQEDIWFQIGHVHEQQKDFDNAKAAYQRVLDHSPNHAKVLQQLGWLHHQQSSSYESQDRAIQYLEKSVGSDNSDAQSWYLLGRCYMSQQKYPKAYEAYQQAVYRDGKNPTFWCSIGVLYYQINQYRDALDAYSRAIRLNPYISEVWYDLGTLYESCNNQIADALDAYQRAAELDPGNPHIKTRLQLLRSGQSNGGPPPAAPQPADVHPHAYHPSGPSGPTGPQWGGLSGQQQPPGGGPPPPAPGAGESWAKGLSNVNPPPQPPNPYGERSAPAPPVQRAPSPGQDHMRGGYPDSQRGSGRGGRSPAPANHQYGQPPAAPGQAPPTDRRVPNPNWSGAAPSAGAPPGGPNGSSQPPPNGSSFRPNSSPRHERGPHENRLPSPKSGYSQAPPPHPQYSHREASAPVAPNAENHREPAPGNNGPPASENATGPRAEDRPPSTGPKRPRDWEDESAAKKQANDDTKARLSDFTHRRASTPPPQNGRRPSGEAKRADEPRRAEEPPRKVEEPAPKAEPYHPSEAAHHPRPNGPNQVSPDEQPAATATAAPVAAEKPAEPAVAEKPKEEAPAAEAPATRSAAPAAEPERAARKMDVDEDYDDAEDDKKTVAATNGSAPASTAGDTKTVVSDSGSATNSATVTATKSE</sequence>
<feature type="compositionally biased region" description="Low complexity" evidence="10">
    <location>
        <begin position="551"/>
        <end position="562"/>
    </location>
</feature>
<dbReference type="Pfam" id="PF12895">
    <property type="entry name" value="ANAPC3"/>
    <property type="match status" value="1"/>
</dbReference>
<evidence type="ECO:0000256" key="2">
    <source>
        <dbReference type="ARBA" id="ARBA00022491"/>
    </source>
</evidence>
<evidence type="ECO:0000256" key="6">
    <source>
        <dbReference type="ARBA" id="ARBA00023163"/>
    </source>
</evidence>
<dbReference type="PROSITE" id="PS50293">
    <property type="entry name" value="TPR_REGION"/>
    <property type="match status" value="1"/>
</dbReference>
<dbReference type="AlphaFoldDB" id="A0A0A1SMK2"/>
<dbReference type="FunFam" id="1.25.40.10:FF:000403">
    <property type="entry name" value="General transcriptional repressor, putative"/>
    <property type="match status" value="1"/>
</dbReference>
<keyword evidence="5" id="KW-0805">Transcription regulation</keyword>
<dbReference type="InterPro" id="IPR011990">
    <property type="entry name" value="TPR-like_helical_dom_sf"/>
</dbReference>
<dbReference type="PANTHER" id="PTHR14017">
    <property type="entry name" value="LYSINE-SPECIFIC DEMETHYLASE"/>
    <property type="match status" value="1"/>
</dbReference>
<feature type="region of interest" description="Disordered" evidence="10">
    <location>
        <begin position="407"/>
        <end position="860"/>
    </location>
</feature>
<feature type="repeat" description="TPR" evidence="9">
    <location>
        <begin position="78"/>
        <end position="111"/>
    </location>
</feature>
<feature type="repeat" description="TPR" evidence="9">
    <location>
        <begin position="44"/>
        <end position="77"/>
    </location>
</feature>
<evidence type="ECO:0000256" key="9">
    <source>
        <dbReference type="PROSITE-ProRule" id="PRU00339"/>
    </source>
</evidence>
<feature type="repeat" description="TPR" evidence="9">
    <location>
        <begin position="294"/>
        <end position="327"/>
    </location>
</feature>
<dbReference type="PANTHER" id="PTHR14017:SF1">
    <property type="entry name" value="LD02225P"/>
    <property type="match status" value="1"/>
</dbReference>
<feature type="repeat" description="TPR" evidence="9">
    <location>
        <begin position="185"/>
        <end position="218"/>
    </location>
</feature>
<evidence type="ECO:0000256" key="3">
    <source>
        <dbReference type="ARBA" id="ARBA00022737"/>
    </source>
</evidence>
<evidence type="ECO:0000256" key="8">
    <source>
        <dbReference type="ARBA" id="ARBA00061082"/>
    </source>
</evidence>
<feature type="compositionally biased region" description="Low complexity" evidence="10">
    <location>
        <begin position="1"/>
        <end position="20"/>
    </location>
</feature>
<feature type="region of interest" description="Disordered" evidence="10">
    <location>
        <begin position="1"/>
        <end position="31"/>
    </location>
</feature>
<feature type="repeat" description="TPR" evidence="9">
    <location>
        <begin position="222"/>
        <end position="255"/>
    </location>
</feature>
<dbReference type="GO" id="GO:0031490">
    <property type="term" value="F:chromatin DNA binding"/>
    <property type="evidence" value="ECO:0007669"/>
    <property type="project" value="TreeGrafter"/>
</dbReference>
<keyword evidence="7" id="KW-0539">Nucleus</keyword>
<dbReference type="GO" id="GO:0000122">
    <property type="term" value="P:negative regulation of transcription by RNA polymerase II"/>
    <property type="evidence" value="ECO:0007669"/>
    <property type="project" value="EnsemblFungi"/>
</dbReference>
<keyword evidence="4 9" id="KW-0802">TPR repeat</keyword>
<dbReference type="InterPro" id="IPR013105">
    <property type="entry name" value="TPR_2"/>
</dbReference>
<dbReference type="InterPro" id="IPR019734">
    <property type="entry name" value="TPR_rpt"/>
</dbReference>
<dbReference type="SUPFAM" id="SSF48452">
    <property type="entry name" value="TPR-like"/>
    <property type="match status" value="2"/>
</dbReference>
<dbReference type="STRING" id="1531966.A0A0A1SMK2"/>
<proteinExistence type="inferred from homology"/>
<dbReference type="EMBL" id="CDHN01000001">
    <property type="protein sequence ID" value="CEJ81568.1"/>
    <property type="molecule type" value="Genomic_DNA"/>
</dbReference>
<keyword evidence="2" id="KW-0678">Repressor</keyword>
<feature type="compositionally biased region" description="Basic and acidic residues" evidence="10">
    <location>
        <begin position="703"/>
        <end position="740"/>
    </location>
</feature>
<protein>
    <submittedName>
        <fullName evidence="11">Putative RCM-1</fullName>
    </submittedName>
</protein>
<dbReference type="InterPro" id="IPR051630">
    <property type="entry name" value="Corepressor-Demethylase"/>
</dbReference>
<feature type="repeat" description="TPR" evidence="9">
    <location>
        <begin position="328"/>
        <end position="361"/>
    </location>
</feature>
<keyword evidence="6" id="KW-0804">Transcription</keyword>
<dbReference type="Proteomes" id="UP000039046">
    <property type="component" value="Unassembled WGS sequence"/>
</dbReference>
<evidence type="ECO:0000313" key="12">
    <source>
        <dbReference type="Proteomes" id="UP000039046"/>
    </source>
</evidence>
<comment type="similarity">
    <text evidence="8">Belongs to the CYC8/SSN6 family.</text>
</comment>
<dbReference type="GO" id="GO:0000978">
    <property type="term" value="F:RNA polymerase II cis-regulatory region sequence-specific DNA binding"/>
    <property type="evidence" value="ECO:0007669"/>
    <property type="project" value="TreeGrafter"/>
</dbReference>
<feature type="compositionally biased region" description="Basic and acidic residues" evidence="10">
    <location>
        <begin position="769"/>
        <end position="783"/>
    </location>
</feature>
<dbReference type="SMART" id="SM00028">
    <property type="entry name" value="TPR"/>
    <property type="match status" value="9"/>
</dbReference>
<feature type="compositionally biased region" description="Basic and acidic residues" evidence="10">
    <location>
        <begin position="586"/>
        <end position="596"/>
    </location>
</feature>
<comment type="subcellular location">
    <subcellularLocation>
        <location evidence="1">Nucleus</location>
    </subcellularLocation>
</comment>
<evidence type="ECO:0000256" key="5">
    <source>
        <dbReference type="ARBA" id="ARBA00023015"/>
    </source>
</evidence>
<dbReference type="Pfam" id="PF14559">
    <property type="entry name" value="TPR_19"/>
    <property type="match status" value="1"/>
</dbReference>
<feature type="compositionally biased region" description="Basic and acidic residues" evidence="10">
    <location>
        <begin position="662"/>
        <end position="689"/>
    </location>
</feature>
<dbReference type="OrthoDB" id="418911at2759"/>
<name>A0A0A1SMK2_9HYPO</name>
<dbReference type="HOGENOM" id="CLU_006762_2_1_1"/>
<feature type="compositionally biased region" description="Polar residues" evidence="10">
    <location>
        <begin position="824"/>
        <end position="860"/>
    </location>
</feature>
<feature type="repeat" description="TPR" evidence="9">
    <location>
        <begin position="112"/>
        <end position="145"/>
    </location>
</feature>
<evidence type="ECO:0000256" key="1">
    <source>
        <dbReference type="ARBA" id="ARBA00004123"/>
    </source>
</evidence>
<gene>
    <name evidence="11" type="ORF">VHEMI01689</name>
</gene>
<evidence type="ECO:0000256" key="10">
    <source>
        <dbReference type="SAM" id="MobiDB-lite"/>
    </source>
</evidence>
<feature type="compositionally biased region" description="Low complexity" evidence="10">
    <location>
        <begin position="785"/>
        <end position="798"/>
    </location>
</feature>
<accession>A0A0A1SMK2</accession>
<dbReference type="GO" id="GO:0017053">
    <property type="term" value="C:transcription repressor complex"/>
    <property type="evidence" value="ECO:0007669"/>
    <property type="project" value="TreeGrafter"/>
</dbReference>
<organism evidence="11 12">
    <name type="scientific">[Torrubiella] hemipterigena</name>
    <dbReference type="NCBI Taxonomy" id="1531966"/>
    <lineage>
        <taxon>Eukaryota</taxon>
        <taxon>Fungi</taxon>
        <taxon>Dikarya</taxon>
        <taxon>Ascomycota</taxon>
        <taxon>Pezizomycotina</taxon>
        <taxon>Sordariomycetes</taxon>
        <taxon>Hypocreomycetidae</taxon>
        <taxon>Hypocreales</taxon>
        <taxon>Clavicipitaceae</taxon>
        <taxon>Clavicipitaceae incertae sedis</taxon>
        <taxon>'Torrubiella' clade</taxon>
    </lineage>
</organism>
<dbReference type="Pfam" id="PF13181">
    <property type="entry name" value="TPR_8"/>
    <property type="match status" value="1"/>
</dbReference>
<keyword evidence="12" id="KW-1185">Reference proteome</keyword>
<dbReference type="FunFam" id="1.25.40.10:FF:000078">
    <property type="entry name" value="Transcriptional corepressor Cyc8"/>
    <property type="match status" value="1"/>
</dbReference>
<dbReference type="PROSITE" id="PS50005">
    <property type="entry name" value="TPR"/>
    <property type="match status" value="8"/>
</dbReference>
<dbReference type="GO" id="GO:0005634">
    <property type="term" value="C:nucleus"/>
    <property type="evidence" value="ECO:0007669"/>
    <property type="project" value="UniProtKB-SubCell"/>
</dbReference>
<evidence type="ECO:0000313" key="11">
    <source>
        <dbReference type="EMBL" id="CEJ81568.1"/>
    </source>
</evidence>
<dbReference type="GO" id="GO:0000785">
    <property type="term" value="C:chromatin"/>
    <property type="evidence" value="ECO:0007669"/>
    <property type="project" value="EnsemblFungi"/>
</dbReference>
<evidence type="ECO:0000256" key="4">
    <source>
        <dbReference type="ARBA" id="ARBA00022803"/>
    </source>
</evidence>
<feature type="compositionally biased region" description="Low complexity" evidence="10">
    <location>
        <begin position="756"/>
        <end position="768"/>
    </location>
</feature>
<evidence type="ECO:0000256" key="7">
    <source>
        <dbReference type="ARBA" id="ARBA00023242"/>
    </source>
</evidence>
<dbReference type="Pfam" id="PF07719">
    <property type="entry name" value="TPR_2"/>
    <property type="match status" value="1"/>
</dbReference>
<feature type="repeat" description="TPR" evidence="9">
    <location>
        <begin position="148"/>
        <end position="181"/>
    </location>
</feature>
<reference evidence="11 12" key="1">
    <citation type="journal article" date="2015" name="Genome Announc.">
        <title>Draft Genome Sequence and Gene Annotation of the Entomopathogenic Fungus Verticillium hemipterigenum.</title>
        <authorList>
            <person name="Horn F."/>
            <person name="Habel A."/>
            <person name="Scharf D.H."/>
            <person name="Dworschak J."/>
            <person name="Brakhage A.A."/>
            <person name="Guthke R."/>
            <person name="Hertweck C."/>
            <person name="Linde J."/>
        </authorList>
    </citation>
    <scope>NUCLEOTIDE SEQUENCE [LARGE SCALE GENOMIC DNA]</scope>
</reference>
<dbReference type="Gene3D" id="1.25.40.10">
    <property type="entry name" value="Tetratricopeptide repeat domain"/>
    <property type="match status" value="2"/>
</dbReference>
<feature type="compositionally biased region" description="Basic and acidic residues" evidence="10">
    <location>
        <begin position="799"/>
        <end position="808"/>
    </location>
</feature>